<feature type="region of interest" description="Disordered" evidence="1">
    <location>
        <begin position="1"/>
        <end position="39"/>
    </location>
</feature>
<proteinExistence type="predicted"/>
<dbReference type="InterPro" id="IPR007922">
    <property type="entry name" value="DciA-like"/>
</dbReference>
<organism evidence="2 3">
    <name type="scientific">Nonomuraea soli</name>
    <dbReference type="NCBI Taxonomy" id="1032476"/>
    <lineage>
        <taxon>Bacteria</taxon>
        <taxon>Bacillati</taxon>
        <taxon>Actinomycetota</taxon>
        <taxon>Actinomycetes</taxon>
        <taxon>Streptosporangiales</taxon>
        <taxon>Streptosporangiaceae</taxon>
        <taxon>Nonomuraea</taxon>
    </lineage>
</organism>
<dbReference type="Proteomes" id="UP000530928">
    <property type="component" value="Unassembled WGS sequence"/>
</dbReference>
<feature type="region of interest" description="Disordered" evidence="1">
    <location>
        <begin position="126"/>
        <end position="153"/>
    </location>
</feature>
<comment type="caution">
    <text evidence="2">The sequence shown here is derived from an EMBL/GenBank/DDBJ whole genome shotgun (WGS) entry which is preliminary data.</text>
</comment>
<dbReference type="RefSeq" id="WP_181610574.1">
    <property type="nucleotide sequence ID" value="NZ_BAABAM010000002.1"/>
</dbReference>
<evidence type="ECO:0000313" key="2">
    <source>
        <dbReference type="EMBL" id="MBA2891812.1"/>
    </source>
</evidence>
<sequence>MAREKLAQAKADAARRGQLPRREPRKKAPGAGRSGGDPQLFGRAIMDLLSDRGWEQSAKVGGVFGRWIEIVGPDLAAHTKPESFEDGEVLIVADSTAWATQVRLLARTLVRRLNEELGDGTVTKVKVRGPQNAPRPAGGLRVTGSTGPGDTYG</sequence>
<gene>
    <name evidence="2" type="ORF">HNR30_003153</name>
</gene>
<dbReference type="AlphaFoldDB" id="A0A7W0CJ19"/>
<evidence type="ECO:0000256" key="1">
    <source>
        <dbReference type="SAM" id="MobiDB-lite"/>
    </source>
</evidence>
<reference evidence="2 3" key="1">
    <citation type="submission" date="2020-07" db="EMBL/GenBank/DDBJ databases">
        <title>Genomic Encyclopedia of Type Strains, Phase IV (KMG-IV): sequencing the most valuable type-strain genomes for metagenomic binning, comparative biology and taxonomic classification.</title>
        <authorList>
            <person name="Goeker M."/>
        </authorList>
    </citation>
    <scope>NUCLEOTIDE SEQUENCE [LARGE SCALE GENOMIC DNA]</scope>
    <source>
        <strain evidence="2 3">DSM 45533</strain>
    </source>
</reference>
<protein>
    <submittedName>
        <fullName evidence="2">Putative nucleic acid-binding Zn ribbon protein</fullName>
    </submittedName>
</protein>
<accession>A0A7W0CJ19</accession>
<dbReference type="EMBL" id="JACDUR010000003">
    <property type="protein sequence ID" value="MBA2891812.1"/>
    <property type="molecule type" value="Genomic_DNA"/>
</dbReference>
<dbReference type="Pfam" id="PF05258">
    <property type="entry name" value="DciA"/>
    <property type="match status" value="1"/>
</dbReference>
<dbReference type="PANTHER" id="PTHR36456">
    <property type="entry name" value="UPF0232 PROTEIN SCO3875"/>
    <property type="match status" value="1"/>
</dbReference>
<evidence type="ECO:0000313" key="3">
    <source>
        <dbReference type="Proteomes" id="UP000530928"/>
    </source>
</evidence>
<dbReference type="PANTHER" id="PTHR36456:SF1">
    <property type="entry name" value="UPF0232 PROTEIN SCO3875"/>
    <property type="match status" value="1"/>
</dbReference>
<keyword evidence="3" id="KW-1185">Reference proteome</keyword>
<name>A0A7W0CJ19_9ACTN</name>
<feature type="compositionally biased region" description="Basic and acidic residues" evidence="1">
    <location>
        <begin position="1"/>
        <end position="15"/>
    </location>
</feature>